<keyword evidence="4" id="KW-0413">Isomerase</keyword>
<proteinExistence type="predicted"/>
<evidence type="ECO:0000313" key="8">
    <source>
        <dbReference type="Proteomes" id="UP001152799"/>
    </source>
</evidence>
<dbReference type="InterPro" id="IPR029000">
    <property type="entry name" value="Cyclophilin-like_dom_sf"/>
</dbReference>
<dbReference type="SMART" id="SM00028">
    <property type="entry name" value="TPR"/>
    <property type="match status" value="2"/>
</dbReference>
<evidence type="ECO:0000259" key="6">
    <source>
        <dbReference type="PROSITE" id="PS50072"/>
    </source>
</evidence>
<feature type="repeat" description="TPR" evidence="5">
    <location>
        <begin position="300"/>
        <end position="333"/>
    </location>
</feature>
<dbReference type="Pfam" id="PF00160">
    <property type="entry name" value="Pro_isomerase"/>
    <property type="match status" value="1"/>
</dbReference>
<dbReference type="PANTHER" id="PTHR11071">
    <property type="entry name" value="PEPTIDYL-PROLYL CIS-TRANS ISOMERASE"/>
    <property type="match status" value="1"/>
</dbReference>
<dbReference type="EMBL" id="OU892278">
    <property type="protein sequence ID" value="CAG9765505.1"/>
    <property type="molecule type" value="Genomic_DNA"/>
</dbReference>
<dbReference type="SUPFAM" id="SSF50891">
    <property type="entry name" value="Cyclophilin-like"/>
    <property type="match status" value="1"/>
</dbReference>
<dbReference type="PANTHER" id="PTHR11071:SF561">
    <property type="entry name" value="PEPTIDYL-PROLYL CIS-TRANS ISOMERASE D-RELATED"/>
    <property type="match status" value="1"/>
</dbReference>
<dbReference type="GO" id="GO:0016018">
    <property type="term" value="F:cyclosporin A binding"/>
    <property type="evidence" value="ECO:0007669"/>
    <property type="project" value="TreeGrafter"/>
</dbReference>
<dbReference type="FunFam" id="2.40.100.10:FF:000025">
    <property type="entry name" value="Peptidyl-prolyl cis-trans isomerase CYP19-2"/>
    <property type="match status" value="1"/>
</dbReference>
<dbReference type="Pfam" id="PF14559">
    <property type="entry name" value="TPR_19"/>
    <property type="match status" value="1"/>
</dbReference>
<keyword evidence="8" id="KW-1185">Reference proteome</keyword>
<protein>
    <recommendedName>
        <fullName evidence="2">peptidylprolyl isomerase</fullName>
        <ecNumber evidence="2">5.2.1.8</ecNumber>
    </recommendedName>
</protein>
<dbReference type="OrthoDB" id="407558at2759"/>
<comment type="catalytic activity">
    <reaction evidence="1">
        <text>[protein]-peptidylproline (omega=180) = [protein]-peptidylproline (omega=0)</text>
        <dbReference type="Rhea" id="RHEA:16237"/>
        <dbReference type="Rhea" id="RHEA-COMP:10747"/>
        <dbReference type="Rhea" id="RHEA-COMP:10748"/>
        <dbReference type="ChEBI" id="CHEBI:83833"/>
        <dbReference type="ChEBI" id="CHEBI:83834"/>
        <dbReference type="EC" id="5.2.1.8"/>
    </reaction>
</comment>
<reference evidence="7" key="1">
    <citation type="submission" date="2022-01" db="EMBL/GenBank/DDBJ databases">
        <authorList>
            <person name="King R."/>
        </authorList>
    </citation>
    <scope>NUCLEOTIDE SEQUENCE</scope>
</reference>
<dbReference type="InterPro" id="IPR002130">
    <property type="entry name" value="Cyclophilin-type_PPIase_dom"/>
</dbReference>
<evidence type="ECO:0000256" key="5">
    <source>
        <dbReference type="PROSITE-ProRule" id="PRU00339"/>
    </source>
</evidence>
<name>A0A9N9MLE6_9CUCU</name>
<feature type="domain" description="PPIase cyclophilin-type" evidence="6">
    <location>
        <begin position="13"/>
        <end position="179"/>
    </location>
</feature>
<dbReference type="PROSITE" id="PS50005">
    <property type="entry name" value="TPR"/>
    <property type="match status" value="1"/>
</dbReference>
<dbReference type="Gene3D" id="2.40.100.10">
    <property type="entry name" value="Cyclophilin-like"/>
    <property type="match status" value="1"/>
</dbReference>
<dbReference type="GO" id="GO:0003755">
    <property type="term" value="F:peptidyl-prolyl cis-trans isomerase activity"/>
    <property type="evidence" value="ECO:0007669"/>
    <property type="project" value="UniProtKB-KW"/>
</dbReference>
<dbReference type="EC" id="5.2.1.8" evidence="2"/>
<evidence type="ECO:0000256" key="2">
    <source>
        <dbReference type="ARBA" id="ARBA00013194"/>
    </source>
</evidence>
<evidence type="ECO:0000313" key="7">
    <source>
        <dbReference type="EMBL" id="CAG9765505.1"/>
    </source>
</evidence>
<evidence type="ECO:0000256" key="1">
    <source>
        <dbReference type="ARBA" id="ARBA00000971"/>
    </source>
</evidence>
<evidence type="ECO:0000256" key="3">
    <source>
        <dbReference type="ARBA" id="ARBA00023110"/>
    </source>
</evidence>
<dbReference type="InterPro" id="IPR019734">
    <property type="entry name" value="TPR_rpt"/>
</dbReference>
<dbReference type="SUPFAM" id="SSF48452">
    <property type="entry name" value="TPR-like"/>
    <property type="match status" value="1"/>
</dbReference>
<gene>
    <name evidence="7" type="ORF">CEUTPL_LOCUS6110</name>
</gene>
<keyword evidence="5" id="KW-0802">TPR repeat</keyword>
<accession>A0A9N9MLE6</accession>
<dbReference type="Gene3D" id="1.25.40.10">
    <property type="entry name" value="Tetratricopeptide repeat domain"/>
    <property type="match status" value="1"/>
</dbReference>
<dbReference type="InterPro" id="IPR011990">
    <property type="entry name" value="TPR-like_helical_dom_sf"/>
</dbReference>
<dbReference type="AlphaFoldDB" id="A0A9N9MLE6"/>
<sequence>MMENQDDQDCYVFLDFTFDKVPAGRVVIKLFKNIVPLTAENFRALCTGEKGVGAQGKPLFYKGSKIHRVIPQCMVQGGDIINGDGTGGESIYGAYFANEKNENYNLKHTEEGMVGCCTNGPDKNSSQFYITTVPCTHLDHQNVIFGKVVKGLDVIREMSEIPRVDDVPEEDILISNCGAFEPNQLWGLEENDGTPDIYPPWPNDWDNQSVNVNTVKQVVENINQSGNVFFYRGQFKDAERKYKKVVRYIDWFLQQTRSKSFLDLRNNALLNMTAVSLKLQKNKKALQYCNEILKSSPHNGKAYYRRARARLALKDYDEALRDLKSANRLHPNDRHIKAAFETLKAKKQNYLQKEIVFCSKVFSQ</sequence>
<evidence type="ECO:0000256" key="4">
    <source>
        <dbReference type="ARBA" id="ARBA00023235"/>
    </source>
</evidence>
<dbReference type="PRINTS" id="PR00153">
    <property type="entry name" value="CSAPPISMRASE"/>
</dbReference>
<dbReference type="GO" id="GO:0005739">
    <property type="term" value="C:mitochondrion"/>
    <property type="evidence" value="ECO:0007669"/>
    <property type="project" value="TreeGrafter"/>
</dbReference>
<dbReference type="Proteomes" id="UP001152799">
    <property type="component" value="Chromosome 2"/>
</dbReference>
<keyword evidence="3" id="KW-0697">Rotamase</keyword>
<dbReference type="GO" id="GO:0006457">
    <property type="term" value="P:protein folding"/>
    <property type="evidence" value="ECO:0007669"/>
    <property type="project" value="TreeGrafter"/>
</dbReference>
<organism evidence="7 8">
    <name type="scientific">Ceutorhynchus assimilis</name>
    <name type="common">cabbage seed weevil</name>
    <dbReference type="NCBI Taxonomy" id="467358"/>
    <lineage>
        <taxon>Eukaryota</taxon>
        <taxon>Metazoa</taxon>
        <taxon>Ecdysozoa</taxon>
        <taxon>Arthropoda</taxon>
        <taxon>Hexapoda</taxon>
        <taxon>Insecta</taxon>
        <taxon>Pterygota</taxon>
        <taxon>Neoptera</taxon>
        <taxon>Endopterygota</taxon>
        <taxon>Coleoptera</taxon>
        <taxon>Polyphaga</taxon>
        <taxon>Cucujiformia</taxon>
        <taxon>Curculionidae</taxon>
        <taxon>Ceutorhynchinae</taxon>
        <taxon>Ceutorhynchus</taxon>
    </lineage>
</organism>
<dbReference type="PROSITE" id="PS50072">
    <property type="entry name" value="CSA_PPIASE_2"/>
    <property type="match status" value="1"/>
</dbReference>